<comment type="caution">
    <text evidence="5">The sequence shown here is derived from an EMBL/GenBank/DDBJ whole genome shotgun (WGS) entry which is preliminary data.</text>
</comment>
<keyword evidence="2" id="KW-0812">Transmembrane</keyword>
<feature type="transmembrane region" description="Helical" evidence="2">
    <location>
        <begin position="369"/>
        <end position="388"/>
    </location>
</feature>
<dbReference type="PANTHER" id="PTHR35859:SF4">
    <property type="entry name" value="MEMBRANE CHANNEL PROTEIN, PUTATIVE (AFU_ORTHOLOGUE AFUA_6G11300)-RELATED"/>
    <property type="match status" value="1"/>
</dbReference>
<gene>
    <name evidence="5" type="ORF">B0I35DRAFT_416682</name>
</gene>
<dbReference type="Pfam" id="PF23190">
    <property type="entry name" value="LHD_TRPY1"/>
    <property type="match status" value="1"/>
</dbReference>
<evidence type="ECO:0000313" key="5">
    <source>
        <dbReference type="EMBL" id="KAH7328145.1"/>
    </source>
</evidence>
<name>A0A8K0SXX8_9HYPO</name>
<evidence type="ECO:0000259" key="3">
    <source>
        <dbReference type="Pfam" id="PF23190"/>
    </source>
</evidence>
<dbReference type="Pfam" id="PF23317">
    <property type="entry name" value="YVC1_C"/>
    <property type="match status" value="1"/>
</dbReference>
<feature type="compositionally biased region" description="Acidic residues" evidence="1">
    <location>
        <begin position="673"/>
        <end position="687"/>
    </location>
</feature>
<feature type="compositionally biased region" description="Polar residues" evidence="1">
    <location>
        <begin position="724"/>
        <end position="739"/>
    </location>
</feature>
<feature type="transmembrane region" description="Helical" evidence="2">
    <location>
        <begin position="204"/>
        <end position="223"/>
    </location>
</feature>
<dbReference type="InterPro" id="IPR052971">
    <property type="entry name" value="TRP_calcium_channel"/>
</dbReference>
<sequence length="1045" mass="116476">MQQQIRTTHFSRATLYALMANCLQFSKEGQRYAANAGTSNTRAMVCELLALKMLKEYSTRELIDAMAYDFYPLQGMPGLPSPTVLANPGYKAGALTASRTSTLEVAIRASAKHFLAHPVVVQQLEAIWNGAISFSSSADSLHRETTPRSLDHMNGSATKLDARTPLLPPKEDSAYVAPGRRTVMLYDPRQASLLKLSRLRVPRYRFFLSTISLAVLIGLFLAVLSERSVQITGLELIFWFWSAGFMLDELVGFNEQGFALYIMSFWNIFDLGILLLLIVYYCMRAYGVFLADPHHWNDMAYDVLAANAILLLPRIFSVLDHYQYFSQLLIAFRLMAVDLIAVAILVLIACSGFYVFFTLSNNSNDGGEVAYKIFQILMGFTPAAWDVWPSYNWLAKCLMALFLIICHFLVVTILITVLTNSFMKIASNATEEHQFVFAINTISMVKSDALFSYIAPSNIFAWLFMPLRYCMPLKQFVWLNRTVIKVTHFPVLFLIYVYERFWLASSMYEPTDLVDNPGRGRGRTVSFADPAHRSTMFTPNVRVREESVAGFQKDRALEEVFRRVPDSTTLRTQRRNERRKTQTAIRNWMDQNDEDGVSLGNWPTLDSNAMPEWQRRMSVGWDRPTHLRQVSDVRSVASDPAELFSNVGVPRHRFVPSRLSGGVPAYKDHTDADGDDELVTNDEDEDDHATNADHSRLAGQSKPNDEEDYFTTPMTARFGRLASSAGSSDLRSPNKSPRQANLRRGIHSRTMSSNTVLYNPEEHAMLQKRRSRANSSSSSSPPPATHSRPRTAGRGSGHSSAHTAAQGPPSPRRPPQNAAATKARPILGPRGMTEAGAVSRTALMSLEPQGNRVRDMRRLSSVDLSVISDNTNLQLMAEDPGALAGSFQTQMAMAMMKDRRLRGSGGEAADGGRMGKLILARMKTLEEGFADVIKEMRDLKTSSTAPTTTRNSSADELKGALQSAGAGRTRGKRTRGDITPRRGVTKRPGSQRSMLESRVGMSPTEAGTSKNKGKGKGKEIAYYTEEEEDQQEGRDDSFTRRGSSL</sequence>
<evidence type="ECO:0000256" key="1">
    <source>
        <dbReference type="SAM" id="MobiDB-lite"/>
    </source>
</evidence>
<evidence type="ECO:0000259" key="4">
    <source>
        <dbReference type="Pfam" id="PF23317"/>
    </source>
</evidence>
<dbReference type="OrthoDB" id="2373987at2759"/>
<organism evidence="5 6">
    <name type="scientific">Stachybotrys elegans</name>
    <dbReference type="NCBI Taxonomy" id="80388"/>
    <lineage>
        <taxon>Eukaryota</taxon>
        <taxon>Fungi</taxon>
        <taxon>Dikarya</taxon>
        <taxon>Ascomycota</taxon>
        <taxon>Pezizomycotina</taxon>
        <taxon>Sordariomycetes</taxon>
        <taxon>Hypocreomycetidae</taxon>
        <taxon>Hypocreales</taxon>
        <taxon>Stachybotryaceae</taxon>
        <taxon>Stachybotrys</taxon>
    </lineage>
</organism>
<protein>
    <recommendedName>
        <fullName evidence="7">Ion transport domain-containing protein</fullName>
    </recommendedName>
</protein>
<keyword evidence="2" id="KW-0472">Membrane</keyword>
<accession>A0A8K0SXX8</accession>
<dbReference type="PANTHER" id="PTHR35859">
    <property type="entry name" value="NONSELECTIVE CATION CHANNEL PROTEIN"/>
    <property type="match status" value="1"/>
</dbReference>
<feature type="transmembrane region" description="Helical" evidence="2">
    <location>
        <begin position="301"/>
        <end position="319"/>
    </location>
</feature>
<dbReference type="EMBL" id="JAGPNK010000001">
    <property type="protein sequence ID" value="KAH7328145.1"/>
    <property type="molecule type" value="Genomic_DNA"/>
</dbReference>
<feature type="domain" description="YVC1 N-terminal linker helical" evidence="3">
    <location>
        <begin position="8"/>
        <end position="139"/>
    </location>
</feature>
<feature type="domain" description="Calcium channel YVC1-like C-terminal transmembrane" evidence="4">
    <location>
        <begin position="212"/>
        <end position="515"/>
    </location>
</feature>
<dbReference type="AlphaFoldDB" id="A0A8K0SXX8"/>
<proteinExistence type="predicted"/>
<feature type="region of interest" description="Disordered" evidence="1">
    <location>
        <begin position="722"/>
        <end position="831"/>
    </location>
</feature>
<evidence type="ECO:0000256" key="2">
    <source>
        <dbReference type="SAM" id="Phobius"/>
    </source>
</evidence>
<feature type="compositionally biased region" description="Polar residues" evidence="1">
    <location>
        <begin position="941"/>
        <end position="952"/>
    </location>
</feature>
<feature type="transmembrane region" description="Helical" evidence="2">
    <location>
        <begin position="229"/>
        <end position="247"/>
    </location>
</feature>
<reference evidence="5" key="1">
    <citation type="journal article" date="2021" name="Nat. Commun.">
        <title>Genetic determinants of endophytism in the Arabidopsis root mycobiome.</title>
        <authorList>
            <person name="Mesny F."/>
            <person name="Miyauchi S."/>
            <person name="Thiergart T."/>
            <person name="Pickel B."/>
            <person name="Atanasova L."/>
            <person name="Karlsson M."/>
            <person name="Huettel B."/>
            <person name="Barry K.W."/>
            <person name="Haridas S."/>
            <person name="Chen C."/>
            <person name="Bauer D."/>
            <person name="Andreopoulos W."/>
            <person name="Pangilinan J."/>
            <person name="LaButti K."/>
            <person name="Riley R."/>
            <person name="Lipzen A."/>
            <person name="Clum A."/>
            <person name="Drula E."/>
            <person name="Henrissat B."/>
            <person name="Kohler A."/>
            <person name="Grigoriev I.V."/>
            <person name="Martin F.M."/>
            <person name="Hacquard S."/>
        </authorList>
    </citation>
    <scope>NUCLEOTIDE SEQUENCE</scope>
    <source>
        <strain evidence="5">MPI-CAGE-CH-0235</strain>
    </source>
</reference>
<dbReference type="InterPro" id="IPR056337">
    <property type="entry name" value="LHD_YVC1"/>
</dbReference>
<feature type="transmembrane region" description="Helical" evidence="2">
    <location>
        <begin position="400"/>
        <end position="418"/>
    </location>
</feature>
<keyword evidence="2" id="KW-1133">Transmembrane helix</keyword>
<evidence type="ECO:0000313" key="6">
    <source>
        <dbReference type="Proteomes" id="UP000813444"/>
    </source>
</evidence>
<evidence type="ECO:0008006" key="7">
    <source>
        <dbReference type="Google" id="ProtNLM"/>
    </source>
</evidence>
<feature type="region of interest" description="Disordered" evidence="1">
    <location>
        <begin position="940"/>
        <end position="1045"/>
    </location>
</feature>
<keyword evidence="6" id="KW-1185">Reference proteome</keyword>
<dbReference type="Proteomes" id="UP000813444">
    <property type="component" value="Unassembled WGS sequence"/>
</dbReference>
<feature type="transmembrane region" description="Helical" evidence="2">
    <location>
        <begin position="259"/>
        <end position="281"/>
    </location>
</feature>
<feature type="transmembrane region" description="Helical" evidence="2">
    <location>
        <begin position="450"/>
        <end position="470"/>
    </location>
</feature>
<feature type="transmembrane region" description="Helical" evidence="2">
    <location>
        <begin position="331"/>
        <end position="357"/>
    </location>
</feature>
<dbReference type="InterPro" id="IPR056336">
    <property type="entry name" value="YVC1_C"/>
</dbReference>
<feature type="region of interest" description="Disordered" evidence="1">
    <location>
        <begin position="653"/>
        <end position="710"/>
    </location>
</feature>